<feature type="region of interest" description="Disordered" evidence="8">
    <location>
        <begin position="159"/>
        <end position="257"/>
    </location>
</feature>
<name>A0AAV2ZKV7_PYXAD</name>
<comment type="subcellular location">
    <subcellularLocation>
        <location evidence="1">Membrane</location>
        <topology evidence="1">Single-pass type I membrane protein</topology>
    </subcellularLocation>
</comment>
<evidence type="ECO:0000313" key="10">
    <source>
        <dbReference type="EMBL" id="DBA18511.1"/>
    </source>
</evidence>
<evidence type="ECO:0000256" key="1">
    <source>
        <dbReference type="ARBA" id="ARBA00004479"/>
    </source>
</evidence>
<dbReference type="GO" id="GO:0050901">
    <property type="term" value="P:leukocyte tethering or rolling"/>
    <property type="evidence" value="ECO:0007669"/>
    <property type="project" value="TreeGrafter"/>
</dbReference>
<feature type="region of interest" description="Disordered" evidence="8">
    <location>
        <begin position="97"/>
        <end position="122"/>
    </location>
</feature>
<evidence type="ECO:0000256" key="6">
    <source>
        <dbReference type="ARBA" id="ARBA00023136"/>
    </source>
</evidence>
<evidence type="ECO:0008006" key="12">
    <source>
        <dbReference type="Google" id="ProtNLM"/>
    </source>
</evidence>
<evidence type="ECO:0000256" key="8">
    <source>
        <dbReference type="SAM" id="MobiDB-lite"/>
    </source>
</evidence>
<accession>A0AAV2ZKV7</accession>
<evidence type="ECO:0000256" key="2">
    <source>
        <dbReference type="ARBA" id="ARBA00022692"/>
    </source>
</evidence>
<dbReference type="GO" id="GO:0005886">
    <property type="term" value="C:plasma membrane"/>
    <property type="evidence" value="ECO:0007669"/>
    <property type="project" value="UniProtKB-ARBA"/>
</dbReference>
<dbReference type="Pfam" id="PF06365">
    <property type="entry name" value="CD34_antigen"/>
    <property type="match status" value="1"/>
</dbReference>
<dbReference type="Proteomes" id="UP001181693">
    <property type="component" value="Unassembled WGS sequence"/>
</dbReference>
<proteinExistence type="predicted"/>
<reference evidence="10" key="1">
    <citation type="thesis" date="2020" institute="ProQuest LLC" country="789 East Eisenhower Parkway, Ann Arbor, MI, USA">
        <title>Comparative Genomics and Chromosome Evolution.</title>
        <authorList>
            <person name="Mudd A.B."/>
        </authorList>
    </citation>
    <scope>NUCLEOTIDE SEQUENCE</scope>
    <source>
        <strain evidence="10">1538</strain>
        <tissue evidence="10">Blood</tissue>
    </source>
</reference>
<evidence type="ECO:0000313" key="11">
    <source>
        <dbReference type="Proteomes" id="UP001181693"/>
    </source>
</evidence>
<dbReference type="EMBL" id="DYDO01000009">
    <property type="protein sequence ID" value="DBA18511.1"/>
    <property type="molecule type" value="Genomic_DNA"/>
</dbReference>
<keyword evidence="6 9" id="KW-0472">Membrane</keyword>
<keyword evidence="5 9" id="KW-1133">Transmembrane helix</keyword>
<feature type="compositionally biased region" description="Basic residues" evidence="8">
    <location>
        <begin position="195"/>
        <end position="211"/>
    </location>
</feature>
<dbReference type="InterPro" id="IPR013836">
    <property type="entry name" value="CD34/Podocalyxin"/>
</dbReference>
<dbReference type="PANTHER" id="PTHR15594:SF1">
    <property type="entry name" value="PODOCALYXIN-LIKE PROTEIN 2"/>
    <property type="match status" value="1"/>
</dbReference>
<keyword evidence="4" id="KW-0130">Cell adhesion</keyword>
<evidence type="ECO:0000256" key="3">
    <source>
        <dbReference type="ARBA" id="ARBA00022729"/>
    </source>
</evidence>
<keyword evidence="11" id="KW-1185">Reference proteome</keyword>
<feature type="compositionally biased region" description="Polar residues" evidence="8">
    <location>
        <begin position="183"/>
        <end position="192"/>
    </location>
</feature>
<protein>
    <recommendedName>
        <fullName evidence="12">Podocalyxin-like protein 2</fullName>
    </recommendedName>
</protein>
<organism evidence="10 11">
    <name type="scientific">Pyxicephalus adspersus</name>
    <name type="common">African bullfrog</name>
    <dbReference type="NCBI Taxonomy" id="30357"/>
    <lineage>
        <taxon>Eukaryota</taxon>
        <taxon>Metazoa</taxon>
        <taxon>Chordata</taxon>
        <taxon>Craniata</taxon>
        <taxon>Vertebrata</taxon>
        <taxon>Euteleostomi</taxon>
        <taxon>Amphibia</taxon>
        <taxon>Batrachia</taxon>
        <taxon>Anura</taxon>
        <taxon>Neobatrachia</taxon>
        <taxon>Ranoidea</taxon>
        <taxon>Pyxicephalidae</taxon>
        <taxon>Pyxicephalinae</taxon>
        <taxon>Pyxicephalus</taxon>
    </lineage>
</organism>
<sequence length="510" mass="56743">MTLKKSIPGLIPFLLVNCEEPSSEGLSSTSLVDLSSSLSTLETLDSTEHGSDRYSETDIHHDLLHTPQGSGFASQETEEISIFQSPKYFWDDDTRKMNETSEDSRAQTVEPESMDSRVTHVETSTLPKQVLETSTTWWPTEASETPIQVSPVIKIQAEEDPLQPIHNETTAVVPDLEDRTVPKMTSTSSNPTAKPPRKNKKHSGSRGHHTGHKSESERHPGPPADSRGHPAGHFPPGHMSNESMAANQSMSASNSNEKLDVTPVFSTQHEEESTKAAAPMQLSPSTEQVICKDWINLAGKNYIILNMSDDIDCEEFKWRKGQQLLSLLEGALSWKTEPSQRDWVIFLSKPNENDNHLLMTVTEEERIVPAKDVFMAMGDIKRSLAEIGIESYASTVSCQSRPSPPRSDYGKLFIVLVIIGSVCVMIIVAGLIYICWQRRLPKLKNMELHFVENGCHDNPTLDVVMDGQSEMQEKKASVNGGTTHQADGWETLINKTDKEENDAMEEDTHL</sequence>
<comment type="caution">
    <text evidence="10">The sequence shown here is derived from an EMBL/GenBank/DDBJ whole genome shotgun (WGS) entry which is preliminary data.</text>
</comment>
<keyword evidence="3" id="KW-0732">Signal</keyword>
<evidence type="ECO:0000256" key="7">
    <source>
        <dbReference type="ARBA" id="ARBA00023180"/>
    </source>
</evidence>
<dbReference type="InterPro" id="IPR042397">
    <property type="entry name" value="PODXL2"/>
</dbReference>
<evidence type="ECO:0000256" key="4">
    <source>
        <dbReference type="ARBA" id="ARBA00022889"/>
    </source>
</evidence>
<dbReference type="AlphaFoldDB" id="A0AAV2ZKV7"/>
<keyword evidence="7" id="KW-0325">Glycoprotein</keyword>
<feature type="transmembrane region" description="Helical" evidence="9">
    <location>
        <begin position="412"/>
        <end position="436"/>
    </location>
</feature>
<dbReference type="PANTHER" id="PTHR15594">
    <property type="entry name" value="PODOCALYXIN-LIKE PROTEIN 2"/>
    <property type="match status" value="1"/>
</dbReference>
<gene>
    <name evidence="10" type="ORF">GDO54_016748</name>
</gene>
<feature type="compositionally biased region" description="Low complexity" evidence="8">
    <location>
        <begin position="239"/>
        <end position="256"/>
    </location>
</feature>
<evidence type="ECO:0000256" key="5">
    <source>
        <dbReference type="ARBA" id="ARBA00022989"/>
    </source>
</evidence>
<keyword evidence="2 9" id="KW-0812">Transmembrane</keyword>
<evidence type="ECO:0000256" key="9">
    <source>
        <dbReference type="SAM" id="Phobius"/>
    </source>
</evidence>